<evidence type="ECO:0000256" key="4">
    <source>
        <dbReference type="SAM" id="Phobius"/>
    </source>
</evidence>
<gene>
    <name evidence="5" type="ORF">SPOG_01929</name>
</gene>
<dbReference type="FunFam" id="3.90.550.10:FF:000149">
    <property type="entry name" value="Alpha-1,6-mannosyltransferase subunit"/>
    <property type="match status" value="1"/>
</dbReference>
<dbReference type="EMBL" id="KE546989">
    <property type="protein sequence ID" value="EPY52608.1"/>
    <property type="molecule type" value="Genomic_DNA"/>
</dbReference>
<dbReference type="InterPro" id="IPR008630">
    <property type="entry name" value="Glyco_trans_34"/>
</dbReference>
<dbReference type="GO" id="GO:0000139">
    <property type="term" value="C:Golgi membrane"/>
    <property type="evidence" value="ECO:0007669"/>
    <property type="project" value="TreeGrafter"/>
</dbReference>
<evidence type="ECO:0000313" key="6">
    <source>
        <dbReference type="Proteomes" id="UP000015464"/>
    </source>
</evidence>
<evidence type="ECO:0000256" key="3">
    <source>
        <dbReference type="ARBA" id="ARBA00022679"/>
    </source>
</evidence>
<dbReference type="Gene3D" id="3.90.550.10">
    <property type="entry name" value="Spore Coat Polysaccharide Biosynthesis Protein SpsA, Chain A"/>
    <property type="match status" value="1"/>
</dbReference>
<evidence type="ECO:0000256" key="1">
    <source>
        <dbReference type="ARBA" id="ARBA00005664"/>
    </source>
</evidence>
<dbReference type="Pfam" id="PF05637">
    <property type="entry name" value="Glyco_transf_34"/>
    <property type="match status" value="1"/>
</dbReference>
<sequence length="351" mass="40819">MAQIQWRLSRVCFLLFVILLAFVFYFTVFHNQFTTSDGLNQLQNYFSQPSTSSYKDYVVPLDQDLRGESITYHEAEYRQSDPQEPKSHEIVILLASDGQSSGGKIPHMFEQCIENRIHYAKAHNYVFEYVNVSQMSVPPVWAKMPAILQTMIKHPQAKWIWWLDQDALILNTSLSLQEHILSPRRLQEVLLKNTPMRSPFSKDLERMTPEEYSLEMVNTLGLLISQDLNGLNAGSFFVRRSPMMALFLDLWHDKSFRENDVAEHEQALLGYFVRYHPEIAAIIGLLPQTMINSYPVGWPDMGWKHGHLVIHLAGCWVDNRCEELWNEYLERVHCNAALVLELVDTFAANYY</sequence>
<evidence type="ECO:0000256" key="2">
    <source>
        <dbReference type="ARBA" id="ARBA00022676"/>
    </source>
</evidence>
<keyword evidence="4" id="KW-0472">Membrane</keyword>
<dbReference type="PANTHER" id="PTHR31306">
    <property type="entry name" value="ALPHA-1,6-MANNOSYLTRANSFERASE MNN11-RELATED"/>
    <property type="match status" value="1"/>
</dbReference>
<keyword evidence="2" id="KW-0328">Glycosyltransferase</keyword>
<protein>
    <submittedName>
        <fullName evidence="5">Alpha-1,2-galactosyltransferase Gmh3</fullName>
    </submittedName>
</protein>
<dbReference type="GO" id="GO:0031278">
    <property type="term" value="F:alpha-1,2-galactosyltransferase activity"/>
    <property type="evidence" value="ECO:0007669"/>
    <property type="project" value="EnsemblFungi"/>
</dbReference>
<name>S9VY84_SCHCR</name>
<dbReference type="GeneID" id="25036253"/>
<evidence type="ECO:0000313" key="5">
    <source>
        <dbReference type="EMBL" id="EPY52608.1"/>
    </source>
</evidence>
<dbReference type="OMA" id="PQTMINS"/>
<dbReference type="GO" id="GO:0018279">
    <property type="term" value="P:protein N-linked glycosylation via asparagine"/>
    <property type="evidence" value="ECO:0007669"/>
    <property type="project" value="EnsemblFungi"/>
</dbReference>
<organism evidence="5 6">
    <name type="scientific">Schizosaccharomyces cryophilus (strain OY26 / ATCC MYA-4695 / CBS 11777 / NBRC 106824 / NRRL Y48691)</name>
    <name type="common">Fission yeast</name>
    <dbReference type="NCBI Taxonomy" id="653667"/>
    <lineage>
        <taxon>Eukaryota</taxon>
        <taxon>Fungi</taxon>
        <taxon>Dikarya</taxon>
        <taxon>Ascomycota</taxon>
        <taxon>Taphrinomycotina</taxon>
        <taxon>Schizosaccharomycetes</taxon>
        <taxon>Schizosaccharomycetales</taxon>
        <taxon>Schizosaccharomycetaceae</taxon>
        <taxon>Schizosaccharomyces</taxon>
    </lineage>
</organism>
<dbReference type="InterPro" id="IPR029044">
    <property type="entry name" value="Nucleotide-diphossugar_trans"/>
</dbReference>
<proteinExistence type="inferred from homology"/>
<dbReference type="AlphaFoldDB" id="S9VY84"/>
<keyword evidence="3" id="KW-0808">Transferase</keyword>
<dbReference type="OrthoDB" id="205108at2759"/>
<dbReference type="RefSeq" id="XP_013022487.1">
    <property type="nucleotide sequence ID" value="XM_013167033.1"/>
</dbReference>
<dbReference type="PANTHER" id="PTHR31306:SF2">
    <property type="entry name" value="ALPHA-1,2-GALACTOSYLTRANSFERASE GMH3-RELATED"/>
    <property type="match status" value="1"/>
</dbReference>
<keyword evidence="4" id="KW-1133">Transmembrane helix</keyword>
<keyword evidence="6" id="KW-1185">Reference proteome</keyword>
<dbReference type="Proteomes" id="UP000015464">
    <property type="component" value="Unassembled WGS sequence"/>
</dbReference>
<reference evidence="5 6" key="1">
    <citation type="journal article" date="2011" name="Science">
        <title>Comparative functional genomics of the fission yeasts.</title>
        <authorList>
            <person name="Rhind N."/>
            <person name="Chen Z."/>
            <person name="Yassour M."/>
            <person name="Thompson D.A."/>
            <person name="Haas B.J."/>
            <person name="Habib N."/>
            <person name="Wapinski I."/>
            <person name="Roy S."/>
            <person name="Lin M.F."/>
            <person name="Heiman D.I."/>
            <person name="Young S.K."/>
            <person name="Furuya K."/>
            <person name="Guo Y."/>
            <person name="Pidoux A."/>
            <person name="Chen H.M."/>
            <person name="Robbertse B."/>
            <person name="Goldberg J.M."/>
            <person name="Aoki K."/>
            <person name="Bayne E.H."/>
            <person name="Berlin A.M."/>
            <person name="Desjardins C.A."/>
            <person name="Dobbs E."/>
            <person name="Dukaj L."/>
            <person name="Fan L."/>
            <person name="FitzGerald M.G."/>
            <person name="French C."/>
            <person name="Gujja S."/>
            <person name="Hansen K."/>
            <person name="Keifenheim D."/>
            <person name="Levin J.Z."/>
            <person name="Mosher R.A."/>
            <person name="Mueller C.A."/>
            <person name="Pfiffner J."/>
            <person name="Priest M."/>
            <person name="Russ C."/>
            <person name="Smialowska A."/>
            <person name="Swoboda P."/>
            <person name="Sykes S.M."/>
            <person name="Vaughn M."/>
            <person name="Vengrova S."/>
            <person name="Yoder R."/>
            <person name="Zeng Q."/>
            <person name="Allshire R."/>
            <person name="Baulcombe D."/>
            <person name="Birren B.W."/>
            <person name="Brown W."/>
            <person name="Ekwall K."/>
            <person name="Kellis M."/>
            <person name="Leatherwood J."/>
            <person name="Levin H."/>
            <person name="Margalit H."/>
            <person name="Martienssen R."/>
            <person name="Nieduszynski C.A."/>
            <person name="Spatafora J.W."/>
            <person name="Friedman N."/>
            <person name="Dalgaard J.Z."/>
            <person name="Baumann P."/>
            <person name="Niki H."/>
            <person name="Regev A."/>
            <person name="Nusbaum C."/>
        </authorList>
    </citation>
    <scope>NUCLEOTIDE SEQUENCE [LARGE SCALE GENOMIC DNA]</scope>
    <source>
        <strain evidence="6">OY26 / ATCC MYA-4695 / CBS 11777 / NBRC 106824 / NRRL Y48691</strain>
    </source>
</reference>
<comment type="similarity">
    <text evidence="1">Belongs to the glycosyltransferase 34 family.</text>
</comment>
<keyword evidence="4" id="KW-0812">Transmembrane</keyword>
<dbReference type="STRING" id="653667.S9VY84"/>
<accession>S9VY84</accession>
<dbReference type="HOGENOM" id="CLU_021434_2_0_1"/>
<dbReference type="eggNOG" id="KOG4748">
    <property type="taxonomic scope" value="Eukaryota"/>
</dbReference>
<feature type="transmembrane region" description="Helical" evidence="4">
    <location>
        <begin position="12"/>
        <end position="30"/>
    </location>
</feature>